<dbReference type="SUPFAM" id="SSF58104">
    <property type="entry name" value="Methyl-accepting chemotaxis protein (MCP) signaling domain"/>
    <property type="match status" value="1"/>
</dbReference>
<dbReference type="OrthoDB" id="7293398at2"/>
<dbReference type="Gene3D" id="1.10.287.950">
    <property type="entry name" value="Methyl-accepting chemotaxis protein"/>
    <property type="match status" value="1"/>
</dbReference>
<evidence type="ECO:0008006" key="9">
    <source>
        <dbReference type="Google" id="ProtNLM"/>
    </source>
</evidence>
<dbReference type="GO" id="GO:0004888">
    <property type="term" value="F:transmembrane signaling receptor activity"/>
    <property type="evidence" value="ECO:0007669"/>
    <property type="project" value="InterPro"/>
</dbReference>
<dbReference type="PANTHER" id="PTHR32089:SF112">
    <property type="entry name" value="LYSOZYME-LIKE PROTEIN-RELATED"/>
    <property type="match status" value="1"/>
</dbReference>
<dbReference type="AlphaFoldDB" id="A0A255XIW3"/>
<dbReference type="PANTHER" id="PTHR32089">
    <property type="entry name" value="METHYL-ACCEPTING CHEMOTAXIS PROTEIN MCPB"/>
    <property type="match status" value="1"/>
</dbReference>
<accession>A0A255XIW3</accession>
<dbReference type="InterPro" id="IPR004089">
    <property type="entry name" value="MCPsignal_dom"/>
</dbReference>
<dbReference type="GO" id="GO:0007165">
    <property type="term" value="P:signal transduction"/>
    <property type="evidence" value="ECO:0007669"/>
    <property type="project" value="UniProtKB-KW"/>
</dbReference>
<dbReference type="InterPro" id="IPR003660">
    <property type="entry name" value="HAMP_dom"/>
</dbReference>
<evidence type="ECO:0000256" key="3">
    <source>
        <dbReference type="PROSITE-ProRule" id="PRU00284"/>
    </source>
</evidence>
<feature type="domain" description="Methyl-accepting transducer" evidence="5">
    <location>
        <begin position="326"/>
        <end position="555"/>
    </location>
</feature>
<dbReference type="RefSeq" id="WP_094410535.1">
    <property type="nucleotide sequence ID" value="NZ_BMJZ01000003.1"/>
</dbReference>
<evidence type="ECO:0000313" key="8">
    <source>
        <dbReference type="Proteomes" id="UP000216361"/>
    </source>
</evidence>
<keyword evidence="4" id="KW-1133">Transmembrane helix</keyword>
<evidence type="ECO:0000313" key="7">
    <source>
        <dbReference type="EMBL" id="OYQ16897.1"/>
    </source>
</evidence>
<dbReference type="Gene3D" id="6.10.340.10">
    <property type="match status" value="1"/>
</dbReference>
<keyword evidence="4" id="KW-0812">Transmembrane</keyword>
<dbReference type="Pfam" id="PF00015">
    <property type="entry name" value="MCPsignal"/>
    <property type="match status" value="1"/>
</dbReference>
<dbReference type="EMBL" id="NOXS01000035">
    <property type="protein sequence ID" value="OYQ16897.1"/>
    <property type="molecule type" value="Genomic_DNA"/>
</dbReference>
<comment type="caution">
    <text evidence="7">The sequence shown here is derived from an EMBL/GenBank/DDBJ whole genome shotgun (WGS) entry which is preliminary data.</text>
</comment>
<gene>
    <name evidence="7" type="ORF">CHR90_18185</name>
</gene>
<dbReference type="InterPro" id="IPR021796">
    <property type="entry name" value="Tll0287-like_dom"/>
</dbReference>
<keyword evidence="4" id="KW-0472">Membrane</keyword>
<dbReference type="PRINTS" id="PR00260">
    <property type="entry name" value="CHEMTRNSDUCR"/>
</dbReference>
<dbReference type="Pfam" id="PF11845">
    <property type="entry name" value="Tll0287-like"/>
    <property type="match status" value="1"/>
</dbReference>
<evidence type="ECO:0000256" key="1">
    <source>
        <dbReference type="ARBA" id="ARBA00023224"/>
    </source>
</evidence>
<organism evidence="7 8">
    <name type="scientific">Elstera cyanobacteriorum</name>
    <dbReference type="NCBI Taxonomy" id="2022747"/>
    <lineage>
        <taxon>Bacteria</taxon>
        <taxon>Pseudomonadati</taxon>
        <taxon>Pseudomonadota</taxon>
        <taxon>Alphaproteobacteria</taxon>
        <taxon>Rhodospirillales</taxon>
        <taxon>Rhodospirillaceae</taxon>
        <taxon>Elstera</taxon>
    </lineage>
</organism>
<comment type="similarity">
    <text evidence="2">Belongs to the methyl-accepting chemotaxis (MCP) protein family.</text>
</comment>
<keyword evidence="1 3" id="KW-0807">Transducer</keyword>
<dbReference type="Proteomes" id="UP000216361">
    <property type="component" value="Unassembled WGS sequence"/>
</dbReference>
<evidence type="ECO:0000256" key="2">
    <source>
        <dbReference type="ARBA" id="ARBA00029447"/>
    </source>
</evidence>
<proteinExistence type="inferred from homology"/>
<dbReference type="PROSITE" id="PS50111">
    <property type="entry name" value="CHEMOTAXIS_TRANSDUC_2"/>
    <property type="match status" value="1"/>
</dbReference>
<dbReference type="InterPro" id="IPR004090">
    <property type="entry name" value="Chemotax_Me-accpt_rcpt"/>
</dbReference>
<evidence type="ECO:0000256" key="4">
    <source>
        <dbReference type="SAM" id="Phobius"/>
    </source>
</evidence>
<dbReference type="PROSITE" id="PS50885">
    <property type="entry name" value="HAMP"/>
    <property type="match status" value="1"/>
</dbReference>
<dbReference type="GO" id="GO:0006935">
    <property type="term" value="P:chemotaxis"/>
    <property type="evidence" value="ECO:0007669"/>
    <property type="project" value="InterPro"/>
</dbReference>
<dbReference type="SMART" id="SM00283">
    <property type="entry name" value="MA"/>
    <property type="match status" value="1"/>
</dbReference>
<protein>
    <recommendedName>
        <fullName evidence="9">Chemotaxis protein</fullName>
    </recommendedName>
</protein>
<dbReference type="GO" id="GO:0016020">
    <property type="term" value="C:membrane"/>
    <property type="evidence" value="ECO:0007669"/>
    <property type="project" value="InterPro"/>
</dbReference>
<evidence type="ECO:0000259" key="6">
    <source>
        <dbReference type="PROSITE" id="PS50885"/>
    </source>
</evidence>
<evidence type="ECO:0000259" key="5">
    <source>
        <dbReference type="PROSITE" id="PS50111"/>
    </source>
</evidence>
<feature type="transmembrane region" description="Helical" evidence="4">
    <location>
        <begin position="12"/>
        <end position="31"/>
    </location>
</feature>
<reference evidence="7 8" key="1">
    <citation type="submission" date="2017-07" db="EMBL/GenBank/DDBJ databases">
        <title>Elstera cyanobacteriorum sp. nov., a novel bacterium isolated from cyanobacterial aggregates in a eutrophic lake.</title>
        <authorList>
            <person name="Cai H."/>
        </authorList>
    </citation>
    <scope>NUCLEOTIDE SEQUENCE [LARGE SCALE GENOMIC DNA]</scope>
    <source>
        <strain evidence="7 8">TH019</strain>
    </source>
</reference>
<sequence length="584" mass="61994">MRAWRHSLVWKIALPVPLALLAMILAIGFIIPRQIEADTQATAVENALQTIAQFRSVRDYYNTAIVPKIRGSQDLKLTHLHANDPKGAPIPATFMLDMSARLQDKGVSLSFYSPYPFPERANRQTDAFQKAAWEQFQKNPDTPFIDRTVLNGKEVVRVAVGDRLGEACVACHNSHPQSPKKDWKVGDVRGVFEIQTVIDAQLARGHMLTYSVLGVVLLGGLAVLIVSLLATRTVARPLLAMGGAVARLAGGERRLNLSREAARADEIGGLARALEGFGTALEQQEAREAAEREEMARKAARQAELESLTQSFDSAVSSLLGKVNGMTDQLHRAAGTMTSTVQQANSAFTTIASSTDQTHANVEATAGAAEELLASNAEIAGRVREALTISRNAVAETETVDRQIASLTETVERIGMAGQLINEIAAQTNLLALNATIEAARAGDAGKGFAVVASEVKALAAQTARATEEIAAQIAAVRSGTSNAAGAVREVGHVIQSLERLAADISGSVEQQGAATSEIARQMQEAANGTRAVAEEMNAATGTVDQARQASATVHDSAANLNSESQSLRGTVEKFLAGVRMGAR</sequence>
<feature type="transmembrane region" description="Helical" evidence="4">
    <location>
        <begin position="207"/>
        <end position="231"/>
    </location>
</feature>
<name>A0A255XIW3_9PROT</name>
<feature type="domain" description="HAMP" evidence="6">
    <location>
        <begin position="232"/>
        <end position="286"/>
    </location>
</feature>
<keyword evidence="8" id="KW-1185">Reference proteome</keyword>